<feature type="compositionally biased region" description="Basic and acidic residues" evidence="1">
    <location>
        <begin position="67"/>
        <end position="77"/>
    </location>
</feature>
<dbReference type="EMBL" id="HBNS01059673">
    <property type="protein sequence ID" value="CAE4665936.1"/>
    <property type="molecule type" value="Transcribed_RNA"/>
</dbReference>
<feature type="compositionally biased region" description="Basic residues" evidence="1">
    <location>
        <begin position="103"/>
        <end position="143"/>
    </location>
</feature>
<reference evidence="2" key="1">
    <citation type="submission" date="2021-01" db="EMBL/GenBank/DDBJ databases">
        <authorList>
            <person name="Corre E."/>
            <person name="Pelletier E."/>
            <person name="Niang G."/>
            <person name="Scheremetjew M."/>
            <person name="Finn R."/>
            <person name="Kale V."/>
            <person name="Holt S."/>
            <person name="Cochrane G."/>
            <person name="Meng A."/>
            <person name="Brown T."/>
            <person name="Cohen L."/>
        </authorList>
    </citation>
    <scope>NUCLEOTIDE SEQUENCE</scope>
    <source>
        <strain evidence="2">GSO104</strain>
    </source>
</reference>
<gene>
    <name evidence="2" type="ORF">DBRI00130_LOCUS42919</name>
</gene>
<proteinExistence type="predicted"/>
<accession>A0A7S4WJ77</accession>
<feature type="region of interest" description="Disordered" evidence="1">
    <location>
        <begin position="96"/>
        <end position="248"/>
    </location>
</feature>
<protein>
    <submittedName>
        <fullName evidence="2">Uncharacterized protein</fullName>
    </submittedName>
</protein>
<name>A0A7S4WJ77_9STRA</name>
<evidence type="ECO:0000313" key="2">
    <source>
        <dbReference type="EMBL" id="CAE4665936.1"/>
    </source>
</evidence>
<feature type="compositionally biased region" description="Polar residues" evidence="1">
    <location>
        <begin position="173"/>
        <end position="199"/>
    </location>
</feature>
<evidence type="ECO:0000256" key="1">
    <source>
        <dbReference type="SAM" id="MobiDB-lite"/>
    </source>
</evidence>
<dbReference type="AlphaFoldDB" id="A0A7S4WJ77"/>
<feature type="compositionally biased region" description="Low complexity" evidence="1">
    <location>
        <begin position="228"/>
        <end position="238"/>
    </location>
</feature>
<feature type="region of interest" description="Disordered" evidence="1">
    <location>
        <begin position="55"/>
        <end position="84"/>
    </location>
</feature>
<feature type="compositionally biased region" description="Pro residues" evidence="1">
    <location>
        <begin position="204"/>
        <end position="227"/>
    </location>
</feature>
<sequence length="423" mass="46738">MLANLCVLSASKLHPKRIRPQKRRLVEVTVAIMDSASIDWDGLEENFINTVISDRSRRSQQTRRSLHSGDTEKHEKDDESDNIVQQNKRAEQRFKLRQQQLRQQHHQRGRGRGRGKGGKSSKGKSSKGKSSKSHSSKSSKSHSSKSSTSKSHSKSCGSHSKSGKGSNDCPESVTASPTTSPSQEPSYQPTPAGTASNAGTPQPTLSPTPQPTPTPAPTAVPTQPQPGLPETQLPSQLPTQPPTPFNNTNWFNYTYDEGNCPNAGTFGVPCYNNTKGRISEICDKYNRDFGSFRSCMDACAPSFCCIHDALPPPEDGPSTGTNFIAPHCNLDENCPQYTYCYIVWWKLHDTIGPALYLRLSQDDQFFDIEEEDIQEDQTGSELFTQVLLHHFDDVAQVISAGTVDGEFSAKNIFDDSTWWESTV</sequence>
<feature type="compositionally biased region" description="Low complexity" evidence="1">
    <location>
        <begin position="144"/>
        <end position="166"/>
    </location>
</feature>
<organism evidence="2">
    <name type="scientific">Ditylum brightwellii</name>
    <dbReference type="NCBI Taxonomy" id="49249"/>
    <lineage>
        <taxon>Eukaryota</taxon>
        <taxon>Sar</taxon>
        <taxon>Stramenopiles</taxon>
        <taxon>Ochrophyta</taxon>
        <taxon>Bacillariophyta</taxon>
        <taxon>Mediophyceae</taxon>
        <taxon>Lithodesmiophycidae</taxon>
        <taxon>Lithodesmiales</taxon>
        <taxon>Lithodesmiaceae</taxon>
        <taxon>Ditylum</taxon>
    </lineage>
</organism>